<evidence type="ECO:0000313" key="2">
    <source>
        <dbReference type="EMBL" id="CCX10419.1"/>
    </source>
</evidence>
<dbReference type="CDD" id="cd02219">
    <property type="entry name" value="cupin_YjlB-like"/>
    <property type="match status" value="1"/>
</dbReference>
<dbReference type="AlphaFoldDB" id="U4L3Z3"/>
<dbReference type="EMBL" id="HF935540">
    <property type="protein sequence ID" value="CCX10419.1"/>
    <property type="molecule type" value="Genomic_DNA"/>
</dbReference>
<dbReference type="InterPro" id="IPR014710">
    <property type="entry name" value="RmlC-like_jellyroll"/>
</dbReference>
<dbReference type="OrthoDB" id="2589563at2759"/>
<dbReference type="OMA" id="GIFDYHH"/>
<dbReference type="eggNOG" id="ENOG502RXFP">
    <property type="taxonomic scope" value="Eukaryota"/>
</dbReference>
<dbReference type="Pfam" id="PF07883">
    <property type="entry name" value="Cupin_2"/>
    <property type="match status" value="1"/>
</dbReference>
<dbReference type="SUPFAM" id="SSF51182">
    <property type="entry name" value="RmlC-like cupins"/>
    <property type="match status" value="1"/>
</dbReference>
<name>U4L3Z3_PYROM</name>
<evidence type="ECO:0000259" key="1">
    <source>
        <dbReference type="Pfam" id="PF07883"/>
    </source>
</evidence>
<proteinExistence type="predicted"/>
<evidence type="ECO:0000313" key="3">
    <source>
        <dbReference type="Proteomes" id="UP000018144"/>
    </source>
</evidence>
<organism evidence="2 3">
    <name type="scientific">Pyronema omphalodes (strain CBS 100304)</name>
    <name type="common">Pyronema confluens</name>
    <dbReference type="NCBI Taxonomy" id="1076935"/>
    <lineage>
        <taxon>Eukaryota</taxon>
        <taxon>Fungi</taxon>
        <taxon>Dikarya</taxon>
        <taxon>Ascomycota</taxon>
        <taxon>Pezizomycotina</taxon>
        <taxon>Pezizomycetes</taxon>
        <taxon>Pezizales</taxon>
        <taxon>Pyronemataceae</taxon>
        <taxon>Pyronema</taxon>
    </lineage>
</organism>
<dbReference type="InterPro" id="IPR011051">
    <property type="entry name" value="RmlC_Cupin_sf"/>
</dbReference>
<dbReference type="PANTHER" id="PTHR36448">
    <property type="entry name" value="BLR7373 PROTEIN"/>
    <property type="match status" value="1"/>
</dbReference>
<sequence length="186" mass="20739">MTSRHLTPLKDLQTSTHFIPRHGFLPNSAPTNKALLVYHGAFSGASGDEIEAHLLSVGVCTPQWRYTLYPKTHYHSTSHELLVVVSGKAELLMGGEKNPKKVLLEVEQGDALLLPAGMAHKIEREIDGGEKFEIMGAYPKGSEKWDMCYGEREEEAELNTNEVKIVNLEWIDRDPLYGDQGPALEL</sequence>
<keyword evidence="3" id="KW-1185">Reference proteome</keyword>
<accession>U4L3Z3</accession>
<gene>
    <name evidence="2" type="ORF">PCON_10013</name>
</gene>
<reference evidence="2 3" key="1">
    <citation type="journal article" date="2013" name="PLoS Genet.">
        <title>The genome and development-dependent transcriptomes of Pyronema confluens: a window into fungal evolution.</title>
        <authorList>
            <person name="Traeger S."/>
            <person name="Altegoer F."/>
            <person name="Freitag M."/>
            <person name="Gabaldon T."/>
            <person name="Kempken F."/>
            <person name="Kumar A."/>
            <person name="Marcet-Houben M."/>
            <person name="Poggeler S."/>
            <person name="Stajich J.E."/>
            <person name="Nowrousian M."/>
        </authorList>
    </citation>
    <scope>NUCLEOTIDE SEQUENCE [LARGE SCALE GENOMIC DNA]</scope>
    <source>
        <strain evidence="3">CBS 100304</strain>
        <tissue evidence="2">Vegetative mycelium</tissue>
    </source>
</reference>
<dbReference type="Proteomes" id="UP000018144">
    <property type="component" value="Unassembled WGS sequence"/>
</dbReference>
<dbReference type="InterPro" id="IPR013096">
    <property type="entry name" value="Cupin_2"/>
</dbReference>
<dbReference type="InterPro" id="IPR047121">
    <property type="entry name" value="YjiB-like"/>
</dbReference>
<feature type="domain" description="Cupin type-2" evidence="1">
    <location>
        <begin position="71"/>
        <end position="123"/>
    </location>
</feature>
<dbReference type="Gene3D" id="2.60.120.10">
    <property type="entry name" value="Jelly Rolls"/>
    <property type="match status" value="1"/>
</dbReference>
<dbReference type="STRING" id="1076935.U4L3Z3"/>
<dbReference type="PANTHER" id="PTHR36448:SF3">
    <property type="entry name" value="CUPIN TYPE-2 DOMAIN-CONTAINING PROTEIN"/>
    <property type="match status" value="1"/>
</dbReference>
<protein>
    <submittedName>
        <fullName evidence="2">Similar to Uncharacterized protein yjlB acc. no. O34612</fullName>
    </submittedName>
</protein>